<dbReference type="InterPro" id="IPR006966">
    <property type="entry name" value="Peroxin-3"/>
</dbReference>
<evidence type="ECO:0000313" key="2">
    <source>
        <dbReference type="Proteomes" id="UP000655225"/>
    </source>
</evidence>
<dbReference type="GO" id="GO:0030674">
    <property type="term" value="F:protein-macromolecule adaptor activity"/>
    <property type="evidence" value="ECO:0007669"/>
    <property type="project" value="TreeGrafter"/>
</dbReference>
<dbReference type="Pfam" id="PF04882">
    <property type="entry name" value="Peroxin-3"/>
    <property type="match status" value="1"/>
</dbReference>
<keyword evidence="2" id="KW-1185">Reference proteome</keyword>
<dbReference type="OMA" id="LHETAMH"/>
<dbReference type="GO" id="GO:0005778">
    <property type="term" value="C:peroxisomal membrane"/>
    <property type="evidence" value="ECO:0007669"/>
    <property type="project" value="InterPro"/>
</dbReference>
<dbReference type="PANTHER" id="PTHR28080">
    <property type="entry name" value="PEROXISOMAL BIOGENESIS FACTOR 3"/>
    <property type="match status" value="1"/>
</dbReference>
<comment type="caution">
    <text evidence="1">The sequence shown here is derived from an EMBL/GenBank/DDBJ whole genome shotgun (WGS) entry which is preliminary data.</text>
</comment>
<organism evidence="1 2">
    <name type="scientific">Tetracentron sinense</name>
    <name type="common">Spur-leaf</name>
    <dbReference type="NCBI Taxonomy" id="13715"/>
    <lineage>
        <taxon>Eukaryota</taxon>
        <taxon>Viridiplantae</taxon>
        <taxon>Streptophyta</taxon>
        <taxon>Embryophyta</taxon>
        <taxon>Tracheophyta</taxon>
        <taxon>Spermatophyta</taxon>
        <taxon>Magnoliopsida</taxon>
        <taxon>Trochodendrales</taxon>
        <taxon>Trochodendraceae</taxon>
        <taxon>Tetracentron</taxon>
    </lineage>
</organism>
<protein>
    <submittedName>
        <fullName evidence="1">Uncharacterized protein</fullName>
    </submittedName>
</protein>
<sequence length="232" mass="25984">MFAHLYDDVDPSSSYTTSDAQVLWMMNHALEEETDPVDRHGQQEFLGSADYLSNYGMTRLIPDMQAAATEVLKGKQLRDLFNTSILHETIVQILNMFTTMGSPHHWVNYLVPENAMLYKHQRAMSNISLCPDFSKLDQLMAETRAVLSSDDFGSVVEISLRTMVDAVMEDIGVQPGGGSLSSGMPLAKLLPRIAQTSPLLLEQPSRNRFIQIIQSLPEVELFFTLLYANISP</sequence>
<dbReference type="PANTHER" id="PTHR28080:SF1">
    <property type="entry name" value="PEROXISOMAL BIOGENESIS FACTOR 3"/>
    <property type="match status" value="1"/>
</dbReference>
<reference evidence="1 2" key="1">
    <citation type="submission" date="2020-04" db="EMBL/GenBank/DDBJ databases">
        <title>Plant Genome Project.</title>
        <authorList>
            <person name="Zhang R.-G."/>
        </authorList>
    </citation>
    <scope>NUCLEOTIDE SEQUENCE [LARGE SCALE GENOMIC DNA]</scope>
    <source>
        <strain evidence="1">YNK0</strain>
        <tissue evidence="1">Leaf</tissue>
    </source>
</reference>
<dbReference type="OrthoDB" id="45930at2759"/>
<accession>A0A834ZLD3</accession>
<gene>
    <name evidence="1" type="ORF">HHK36_006835</name>
</gene>
<dbReference type="GO" id="GO:0045046">
    <property type="term" value="P:protein import into peroxisome membrane"/>
    <property type="evidence" value="ECO:0007669"/>
    <property type="project" value="TreeGrafter"/>
</dbReference>
<proteinExistence type="predicted"/>
<dbReference type="AlphaFoldDB" id="A0A834ZLD3"/>
<dbReference type="EMBL" id="JABCRI010000004">
    <property type="protein sequence ID" value="KAF8407700.1"/>
    <property type="molecule type" value="Genomic_DNA"/>
</dbReference>
<dbReference type="Proteomes" id="UP000655225">
    <property type="component" value="Unassembled WGS sequence"/>
</dbReference>
<evidence type="ECO:0000313" key="1">
    <source>
        <dbReference type="EMBL" id="KAF8407700.1"/>
    </source>
</evidence>
<name>A0A834ZLD3_TETSI</name>